<name>A0A8S4NF42_OWEFU</name>
<evidence type="ECO:0000313" key="2">
    <source>
        <dbReference type="Proteomes" id="UP000749559"/>
    </source>
</evidence>
<dbReference type="AlphaFoldDB" id="A0A8S4NF42"/>
<keyword evidence="2" id="KW-1185">Reference proteome</keyword>
<sequence>MVVSGCHVRILNDPQLQILIESEKSSQLSMDLVLQRFRGVPLSIWLLTAILLTLVPTIESISEDDKTQVEKGLQSGKEILGLINEKKFHETLIKVATSLGPFLGALEPFLSLMLNFLPAEDSDELAFMKNMMKEINERFDKVDVRFDEIERKIDWLKVSINFAEIEQKILSMDEEYVFLYNITSAPASNRTYVFKMAYENGFHLTPTTLYLAILNEQGVFQEDLGHAVMRYTENDRRDTLDFLLGVMRLVLRAVRIELAYYQLNNFKEIHQAKKKVWETRIQEIRSNFDNIDKEVKNKYMEQSKVEIKEYASEHSGKSNEDFSNGLFDMLKKKYFWRDFLVITYNPITGSDKHRMKVCGGFIFLRLNGRNIVLASKDVGSEKIDLTKSREEMFNFKIAQLTPDNTDISLFHKTSIICEQNSCNAEKVYDVVDKSFSCGFAVIKHDADIHYKSSGNRLIFQYLFPYFKLFMFG</sequence>
<gene>
    <name evidence="1" type="ORF">OFUS_LOCUS5674</name>
</gene>
<dbReference type="Proteomes" id="UP000749559">
    <property type="component" value="Unassembled WGS sequence"/>
</dbReference>
<proteinExistence type="predicted"/>
<comment type="caution">
    <text evidence="1">The sequence shown here is derived from an EMBL/GenBank/DDBJ whole genome shotgun (WGS) entry which is preliminary data.</text>
</comment>
<protein>
    <submittedName>
        <fullName evidence="1">Uncharacterized protein</fullName>
    </submittedName>
</protein>
<evidence type="ECO:0000313" key="1">
    <source>
        <dbReference type="EMBL" id="CAH1778812.1"/>
    </source>
</evidence>
<dbReference type="InterPro" id="IPR039051">
    <property type="entry name" value="SE-CTX-like"/>
</dbReference>
<accession>A0A8S4NF42</accession>
<dbReference type="PANTHER" id="PTHR40472">
    <property type="entry name" value="RICIN B-TYPE LECTIN DOMAIN-CONTAINING PROTEIN"/>
    <property type="match status" value="1"/>
</dbReference>
<dbReference type="OrthoDB" id="4405280at2759"/>
<dbReference type="EMBL" id="CAIIXF020000003">
    <property type="protein sequence ID" value="CAH1778812.1"/>
    <property type="molecule type" value="Genomic_DNA"/>
</dbReference>
<reference evidence="1" key="1">
    <citation type="submission" date="2022-03" db="EMBL/GenBank/DDBJ databases">
        <authorList>
            <person name="Martin C."/>
        </authorList>
    </citation>
    <scope>NUCLEOTIDE SEQUENCE</scope>
</reference>
<dbReference type="PANTHER" id="PTHR40472:SF6">
    <property type="entry name" value="RICIN B-TYPE LECTIN DOMAIN-CONTAINING PROTEIN"/>
    <property type="match status" value="1"/>
</dbReference>
<organism evidence="1 2">
    <name type="scientific">Owenia fusiformis</name>
    <name type="common">Polychaete worm</name>
    <dbReference type="NCBI Taxonomy" id="6347"/>
    <lineage>
        <taxon>Eukaryota</taxon>
        <taxon>Metazoa</taxon>
        <taxon>Spiralia</taxon>
        <taxon>Lophotrochozoa</taxon>
        <taxon>Annelida</taxon>
        <taxon>Polychaeta</taxon>
        <taxon>Sedentaria</taxon>
        <taxon>Canalipalpata</taxon>
        <taxon>Sabellida</taxon>
        <taxon>Oweniida</taxon>
        <taxon>Oweniidae</taxon>
        <taxon>Owenia</taxon>
    </lineage>
</organism>